<dbReference type="CDD" id="cd04732">
    <property type="entry name" value="HisA"/>
    <property type="match status" value="1"/>
</dbReference>
<comment type="similarity">
    <text evidence="4 9 10">Belongs to the HisA/HisF family.</text>
</comment>
<evidence type="ECO:0000313" key="12">
    <source>
        <dbReference type="EMBL" id="PDH39729.1"/>
    </source>
</evidence>
<evidence type="ECO:0000256" key="7">
    <source>
        <dbReference type="ARBA" id="ARBA00023102"/>
    </source>
</evidence>
<evidence type="ECO:0000256" key="8">
    <source>
        <dbReference type="ARBA" id="ARBA00023235"/>
    </source>
</evidence>
<keyword evidence="8 9" id="KW-0413">Isomerase</keyword>
<evidence type="ECO:0000256" key="9">
    <source>
        <dbReference type="HAMAP-Rule" id="MF_01014"/>
    </source>
</evidence>
<dbReference type="InterPro" id="IPR011060">
    <property type="entry name" value="RibuloseP-bd_barrel"/>
</dbReference>
<evidence type="ECO:0000256" key="4">
    <source>
        <dbReference type="ARBA" id="ARBA00009667"/>
    </source>
</evidence>
<accession>A0A2A5WTC0</accession>
<dbReference type="Gene3D" id="3.20.20.70">
    <property type="entry name" value="Aldolase class I"/>
    <property type="match status" value="1"/>
</dbReference>
<dbReference type="InterPro" id="IPR006062">
    <property type="entry name" value="His_biosynth"/>
</dbReference>
<dbReference type="NCBIfam" id="TIGR00007">
    <property type="entry name" value="1-(5-phosphoribosyl)-5-[(5-phosphoribosylamino)methylideneamino]imidazole-4-carboxamide isomerase"/>
    <property type="match status" value="1"/>
</dbReference>
<proteinExistence type="inferred from homology"/>
<feature type="active site" description="Proton donor" evidence="9">
    <location>
        <position position="130"/>
    </location>
</feature>
<gene>
    <name evidence="9 12" type="primary">hisA</name>
    <name evidence="12" type="ORF">CNE99_05085</name>
</gene>
<organism evidence="12 13">
    <name type="scientific">OM182 bacterium MED-G24</name>
    <dbReference type="NCBI Taxonomy" id="1986255"/>
    <lineage>
        <taxon>Bacteria</taxon>
        <taxon>Pseudomonadati</taxon>
        <taxon>Pseudomonadota</taxon>
        <taxon>Gammaproteobacteria</taxon>
        <taxon>OMG group</taxon>
        <taxon>OM182 clade</taxon>
    </lineage>
</organism>
<evidence type="ECO:0000256" key="1">
    <source>
        <dbReference type="ARBA" id="ARBA00000901"/>
    </source>
</evidence>
<dbReference type="SUPFAM" id="SSF51366">
    <property type="entry name" value="Ribulose-phoshate binding barrel"/>
    <property type="match status" value="1"/>
</dbReference>
<dbReference type="GO" id="GO:0000162">
    <property type="term" value="P:L-tryptophan biosynthetic process"/>
    <property type="evidence" value="ECO:0007669"/>
    <property type="project" value="TreeGrafter"/>
</dbReference>
<evidence type="ECO:0000256" key="6">
    <source>
        <dbReference type="ARBA" id="ARBA00022605"/>
    </source>
</evidence>
<evidence type="ECO:0000256" key="3">
    <source>
        <dbReference type="ARBA" id="ARBA00005133"/>
    </source>
</evidence>
<dbReference type="HAMAP" id="MF_01014">
    <property type="entry name" value="HisA"/>
    <property type="match status" value="1"/>
</dbReference>
<comment type="caution">
    <text evidence="12">The sequence shown here is derived from an EMBL/GenBank/DDBJ whole genome shotgun (WGS) entry which is preliminary data.</text>
</comment>
<evidence type="ECO:0000256" key="11">
    <source>
        <dbReference type="RuleBase" id="RU003658"/>
    </source>
</evidence>
<dbReference type="AlphaFoldDB" id="A0A2A5WTC0"/>
<evidence type="ECO:0000313" key="13">
    <source>
        <dbReference type="Proteomes" id="UP000219327"/>
    </source>
</evidence>
<dbReference type="Proteomes" id="UP000219327">
    <property type="component" value="Unassembled WGS sequence"/>
</dbReference>
<sequence length="245" mass="26060">MQVIPAIDFKDGKVVNLKQGRLDESTVYSDDPVAMADRWVDAGAERLHLVDLDGAFEGVPVNHPAIARIANDHPHLTIQLGGGIRSPQVIEAYLEAGVDQLIIGTKAVEEPEFVGEMCHRFPDHIIVGLDGLHGMVAKNGWVDVTEVSVKSLAMLFESDGISAIVYTDIAKDGMMGGISLRSTIDLAESVSIPVIASGGVTDMDDIDALLDIEEKTSGGITGVITGRAIYEGTLDLAEAIARCRA</sequence>
<dbReference type="InterPro" id="IPR023016">
    <property type="entry name" value="HisA/PriA"/>
</dbReference>
<dbReference type="FunFam" id="3.20.20.70:FF:000009">
    <property type="entry name" value="1-(5-phosphoribosyl)-5-[(5-phosphoribosylamino)methylideneamino] imidazole-4-carboxamide isomerase"/>
    <property type="match status" value="1"/>
</dbReference>
<feature type="active site" description="Proton acceptor" evidence="9">
    <location>
        <position position="8"/>
    </location>
</feature>
<dbReference type="PANTHER" id="PTHR43090">
    <property type="entry name" value="1-(5-PHOSPHORIBOSYL)-5-[(5-PHOSPHORIBOSYLAMINO)METHYLIDENEAMINO] IMIDAZOLE-4-CARBOXAMIDE ISOMERASE"/>
    <property type="match status" value="1"/>
</dbReference>
<dbReference type="Pfam" id="PF00977">
    <property type="entry name" value="His_biosynth"/>
    <property type="match status" value="1"/>
</dbReference>
<dbReference type="EMBL" id="NTKD01000020">
    <property type="protein sequence ID" value="PDH39729.1"/>
    <property type="molecule type" value="Genomic_DNA"/>
</dbReference>
<dbReference type="PANTHER" id="PTHR43090:SF2">
    <property type="entry name" value="1-(5-PHOSPHORIBOSYL)-5-[(5-PHOSPHORIBOSYLAMINO)METHYLIDENEAMINO] IMIDAZOLE-4-CARBOXAMIDE ISOMERASE"/>
    <property type="match status" value="1"/>
</dbReference>
<evidence type="ECO:0000256" key="5">
    <source>
        <dbReference type="ARBA" id="ARBA00022490"/>
    </source>
</evidence>
<keyword evidence="5 9" id="KW-0963">Cytoplasm</keyword>
<comment type="subcellular location">
    <subcellularLocation>
        <location evidence="2 9 11">Cytoplasm</location>
    </subcellularLocation>
</comment>
<name>A0A2A5WTC0_9GAMM</name>
<evidence type="ECO:0000256" key="2">
    <source>
        <dbReference type="ARBA" id="ARBA00004496"/>
    </source>
</evidence>
<dbReference type="GO" id="GO:0005737">
    <property type="term" value="C:cytoplasm"/>
    <property type="evidence" value="ECO:0007669"/>
    <property type="project" value="UniProtKB-SubCell"/>
</dbReference>
<dbReference type="InterPro" id="IPR044524">
    <property type="entry name" value="Isoase_HisA-like"/>
</dbReference>
<keyword evidence="7 9" id="KW-0368">Histidine biosynthesis</keyword>
<dbReference type="InterPro" id="IPR006063">
    <property type="entry name" value="HisA_bact_arch"/>
</dbReference>
<comment type="pathway">
    <text evidence="3 9 11">Amino-acid biosynthesis; L-histidine biosynthesis; L-histidine from 5-phospho-alpha-D-ribose 1-diphosphate: step 4/9.</text>
</comment>
<dbReference type="InterPro" id="IPR013785">
    <property type="entry name" value="Aldolase_TIM"/>
</dbReference>
<comment type="catalytic activity">
    <reaction evidence="1 9 11">
        <text>1-(5-phospho-beta-D-ribosyl)-5-[(5-phospho-beta-D-ribosylamino)methylideneamino]imidazole-4-carboxamide = 5-[(5-phospho-1-deoxy-D-ribulos-1-ylimino)methylamino]-1-(5-phospho-beta-D-ribosyl)imidazole-4-carboxamide</text>
        <dbReference type="Rhea" id="RHEA:15469"/>
        <dbReference type="ChEBI" id="CHEBI:58435"/>
        <dbReference type="ChEBI" id="CHEBI:58525"/>
        <dbReference type="EC" id="5.3.1.16"/>
    </reaction>
</comment>
<dbReference type="GO" id="GO:0003949">
    <property type="term" value="F:1-(5-phosphoribosyl)-5-[(5-phosphoribosylamino)methylideneamino]imidazole-4-carboxamide isomerase activity"/>
    <property type="evidence" value="ECO:0007669"/>
    <property type="project" value="UniProtKB-UniRule"/>
</dbReference>
<reference evidence="12 13" key="1">
    <citation type="submission" date="2017-08" db="EMBL/GenBank/DDBJ databases">
        <title>Fine stratification of microbial communities through a metagenomic profile of the photic zone.</title>
        <authorList>
            <person name="Haro-Moreno J.M."/>
            <person name="Lopez-Perez M."/>
            <person name="De La Torre J."/>
            <person name="Picazo A."/>
            <person name="Camacho A."/>
            <person name="Rodriguez-Valera F."/>
        </authorList>
    </citation>
    <scope>NUCLEOTIDE SEQUENCE [LARGE SCALE GENOMIC DNA]</scope>
    <source>
        <strain evidence="12">MED-G24</strain>
    </source>
</reference>
<dbReference type="GO" id="GO:0000105">
    <property type="term" value="P:L-histidine biosynthetic process"/>
    <property type="evidence" value="ECO:0007669"/>
    <property type="project" value="UniProtKB-UniRule"/>
</dbReference>
<dbReference type="UniPathway" id="UPA00031">
    <property type="reaction ID" value="UER00009"/>
</dbReference>
<protein>
    <recommendedName>
        <fullName evidence="9 11">1-(5-phosphoribosyl)-5-[(5-phosphoribosylamino)methylideneamino] imidazole-4-carboxamide isomerase</fullName>
        <ecNumber evidence="9 11">5.3.1.16</ecNumber>
    </recommendedName>
    <alternativeName>
        <fullName evidence="9">Phosphoribosylformimino-5-aminoimidazole carboxamide ribotide isomerase</fullName>
    </alternativeName>
</protein>
<evidence type="ECO:0000256" key="10">
    <source>
        <dbReference type="RuleBase" id="RU003657"/>
    </source>
</evidence>
<keyword evidence="6 9" id="KW-0028">Amino-acid biosynthesis</keyword>
<dbReference type="EC" id="5.3.1.16" evidence="9 11"/>